<dbReference type="OrthoDB" id="16539at10239"/>
<dbReference type="EMBL" id="AY251033">
    <property type="protein sequence ID" value="AAP04461.1"/>
    <property type="molecule type" value="Genomic_DNA"/>
</dbReference>
<protein>
    <submittedName>
        <fullName evidence="1">GpE+E</fullName>
    </submittedName>
</protein>
<evidence type="ECO:0000313" key="2">
    <source>
        <dbReference type="Proteomes" id="UP000001772"/>
    </source>
</evidence>
<dbReference type="Proteomes" id="UP000001772">
    <property type="component" value="Segment"/>
</dbReference>
<dbReference type="KEGG" id="vg:1260621"/>
<sequence>MNKENVITLDNPVKRGEQVIEQVTLMKPNAGTLRGVSLAAVANSEVDALIKVLPRMTAPMLTEQEVAALELPDLVALAGKVVGFLVSELGAVTFPKNLSVDDLMADVAVIFHWPPSELYPMSLTELITWREKALRRSGSTNE</sequence>
<keyword evidence="2" id="KW-1185">Reference proteome</keyword>
<dbReference type="InterPro" id="IPR019289">
    <property type="entry name" value="Phage_tail_E/E"/>
</dbReference>
<dbReference type="Pfam" id="PF10109">
    <property type="entry name" value="Phage_TAC_7"/>
    <property type="match status" value="1"/>
</dbReference>
<reference evidence="1 2" key="1">
    <citation type="submission" date="2003-03" db="EMBL/GenBank/DDBJ databases">
        <title>The genome sequence of bacteriophage L-413C.</title>
        <authorList>
            <person name="Elliott J.M."/>
            <person name="Filippov A.A."/>
            <person name="Kutyrev V.V."/>
            <person name="Bobrov A.G."/>
            <person name="Kirillina O.A."/>
            <person name="Motin V.L."/>
            <person name="Chain P.S."/>
            <person name="Garcia E."/>
        </authorList>
    </citation>
    <scope>NUCLEOTIDE SEQUENCE [LARGE SCALE GENOMIC DNA]</scope>
</reference>
<proteinExistence type="predicted"/>
<dbReference type="GeneID" id="1260621"/>
<dbReference type="InterPro" id="IPR009493">
    <property type="entry name" value="P2_GpE"/>
</dbReference>
<evidence type="ECO:0000313" key="1">
    <source>
        <dbReference type="EMBL" id="AAP04461.1"/>
    </source>
</evidence>
<name>Q858U8_9CAUD</name>
<organism evidence="1 2">
    <name type="scientific">Yersinia phage L-413C</name>
    <dbReference type="NCBI Taxonomy" id="2992578"/>
    <lineage>
        <taxon>Viruses</taxon>
        <taxon>Duplodnaviria</taxon>
        <taxon>Heunggongvirae</taxon>
        <taxon>Uroviricota</taxon>
        <taxon>Caudoviricetes</taxon>
        <taxon>Peduoviridae</taxon>
        <taxon>Peduovirus</taxon>
        <taxon>Peduovirus L413C</taxon>
    </lineage>
</organism>
<accession>Q858U8</accession>
<gene>
    <name evidence="1" type="primary">E+E'</name>
</gene>
<dbReference type="RefSeq" id="NP_839872.1">
    <property type="nucleotide sequence ID" value="NC_004745.1"/>
</dbReference>
<dbReference type="Pfam" id="PF06528">
    <property type="entry name" value="Phage_P2_GpE"/>
    <property type="match status" value="1"/>
</dbReference>